<accession>A0A5C6CCA0</accession>
<sequence precursor="true">MRFLLASAFLIAFATAGTAADVVNFASDVAPILNKYCVGCHNADESEGGLRLDDHAGLIAGGDTGLAVTAGASRSSRMLLMATGKLEPRMPPAGEPGPTEQEIELITNWIDQGAIGTEGAVPIKMTIRTPPIAPAKLSKRPVTAIAITADASRRAVARFGSVEIQTGDGTPIAEIRDLPGKVHSLQFDRDGKRILVASGLSGAYGRAAIYHVEDAKLETELLGHRDILYSAIFSPDEKWVATAGYDRVIKLWDPHTGIEVRELTGHNGAIYDLAFSPDSKVLVSACADATLKVWNVQSGERLDTLSQGEGEVMAVEVTADGKTIIACGADHRLRAWHLKSSDSPEVNPLVATRFVDESPLLGLALSSDSTRVAVLCQSGSVKLFDTSTWNQVAMLKPVRDTGTDILFNDATHSLLISLMNGRIENRELPRPNQLEGKLKAPLTPIYMDLGDLTVREESAGTSLPRGASVRGVISSPGEVDEYTWYAAEGEVWAIDADPTPTSPIDPIITILNVRGDPVLRTRLHAIRESYYTFRGKDSSQTNDFRLFHGQDMNLDDYLYSAGEVTRLWKHPRGPDSGFDTYPGEGKRWTYFGTSGTTHALGEPAYVVRPLADDETPVSNGLPVFDIYYQNDDDPMRIAGHSSRLRFTAPSAGLFKVRVTDTRGEGGANYDYNLKVRAAAPGFRASLTALKGPIFKGTGREFTVSVDRMDGFEGPVKFTLNGLPQSVTSNSPIIIEAGQRSAVGTLWVPARIDAEEAKLWNGEINATVVASANVLGRHVERVAGQLKQLKLAEDPAVIPSLHPLKHDVPENEAWLLQVRRGETVSARVRVRRQAGFTNEVSFGKEDSGRNASHGVYIDNIGLNGLLVLADDEEREFFLTADAIAEPGRRSFFLTTNTNGGVTTHPIVVEVLP</sequence>
<dbReference type="OrthoDB" id="226265at2"/>
<dbReference type="SUPFAM" id="SSF50998">
    <property type="entry name" value="Quinoprotein alcohol dehydrogenase-like"/>
    <property type="match status" value="1"/>
</dbReference>
<evidence type="ECO:0000256" key="4">
    <source>
        <dbReference type="SAM" id="SignalP"/>
    </source>
</evidence>
<dbReference type="InterPro" id="IPR019775">
    <property type="entry name" value="WD40_repeat_CS"/>
</dbReference>
<keyword evidence="1 3" id="KW-0853">WD repeat</keyword>
<feature type="signal peptide" evidence="4">
    <location>
        <begin position="1"/>
        <end position="19"/>
    </location>
</feature>
<name>A0A5C6CCA0_9BACT</name>
<dbReference type="InterPro" id="IPR011429">
    <property type="entry name" value="Cyt_c_Planctomycete-type"/>
</dbReference>
<evidence type="ECO:0000259" key="5">
    <source>
        <dbReference type="Pfam" id="PF07635"/>
    </source>
</evidence>
<dbReference type="InterPro" id="IPR015943">
    <property type="entry name" value="WD40/YVTN_repeat-like_dom_sf"/>
</dbReference>
<feature type="repeat" description="WD" evidence="3">
    <location>
        <begin position="221"/>
        <end position="262"/>
    </location>
</feature>
<dbReference type="Pfam" id="PF00400">
    <property type="entry name" value="WD40"/>
    <property type="match status" value="3"/>
</dbReference>
<feature type="repeat" description="WD" evidence="3">
    <location>
        <begin position="263"/>
        <end position="304"/>
    </location>
</feature>
<dbReference type="PROSITE" id="PS50294">
    <property type="entry name" value="WD_REPEATS_REGION"/>
    <property type="match status" value="2"/>
</dbReference>
<reference evidence="6 7" key="1">
    <citation type="submission" date="2019-02" db="EMBL/GenBank/DDBJ databases">
        <title>Deep-cultivation of Planctomycetes and their phenomic and genomic characterization uncovers novel biology.</title>
        <authorList>
            <person name="Wiegand S."/>
            <person name="Jogler M."/>
            <person name="Boedeker C."/>
            <person name="Pinto D."/>
            <person name="Vollmers J."/>
            <person name="Rivas-Marin E."/>
            <person name="Kohn T."/>
            <person name="Peeters S.H."/>
            <person name="Heuer A."/>
            <person name="Rast P."/>
            <person name="Oberbeckmann S."/>
            <person name="Bunk B."/>
            <person name="Jeske O."/>
            <person name="Meyerdierks A."/>
            <person name="Storesund J.E."/>
            <person name="Kallscheuer N."/>
            <person name="Luecker S."/>
            <person name="Lage O.M."/>
            <person name="Pohl T."/>
            <person name="Merkel B.J."/>
            <person name="Hornburger P."/>
            <person name="Mueller R.-W."/>
            <person name="Bruemmer F."/>
            <person name="Labrenz M."/>
            <person name="Spormann A.M."/>
            <person name="Op Den Camp H."/>
            <person name="Overmann J."/>
            <person name="Amann R."/>
            <person name="Jetten M.S.M."/>
            <person name="Mascher T."/>
            <person name="Medema M.H."/>
            <person name="Devos D.P."/>
            <person name="Kaster A.-K."/>
            <person name="Ovreas L."/>
            <person name="Rohde M."/>
            <person name="Galperin M.Y."/>
            <person name="Jogler C."/>
        </authorList>
    </citation>
    <scope>NUCLEOTIDE SEQUENCE [LARGE SCALE GENOMIC DNA]</scope>
    <source>
        <strain evidence="6 7">Pla52o</strain>
    </source>
</reference>
<dbReference type="PROSITE" id="PS00678">
    <property type="entry name" value="WD_REPEATS_1"/>
    <property type="match status" value="1"/>
</dbReference>
<dbReference type="AlphaFoldDB" id="A0A5C6CCA0"/>
<gene>
    <name evidence="6" type="ORF">Pla52o_41130</name>
</gene>
<evidence type="ECO:0000256" key="1">
    <source>
        <dbReference type="ARBA" id="ARBA00022574"/>
    </source>
</evidence>
<dbReference type="Proteomes" id="UP000316304">
    <property type="component" value="Unassembled WGS sequence"/>
</dbReference>
<evidence type="ECO:0000313" key="6">
    <source>
        <dbReference type="EMBL" id="TWU21081.1"/>
    </source>
</evidence>
<organism evidence="6 7">
    <name type="scientific">Novipirellula galeiformis</name>
    <dbReference type="NCBI Taxonomy" id="2528004"/>
    <lineage>
        <taxon>Bacteria</taxon>
        <taxon>Pseudomonadati</taxon>
        <taxon>Planctomycetota</taxon>
        <taxon>Planctomycetia</taxon>
        <taxon>Pirellulales</taxon>
        <taxon>Pirellulaceae</taxon>
        <taxon>Novipirellula</taxon>
    </lineage>
</organism>
<protein>
    <submittedName>
        <fullName evidence="6">WD domain, G-beta repeat</fullName>
    </submittedName>
</protein>
<keyword evidence="4" id="KW-0732">Signal</keyword>
<dbReference type="PANTHER" id="PTHR19848:SF8">
    <property type="entry name" value="F-BOX AND WD REPEAT DOMAIN CONTAINING 7"/>
    <property type="match status" value="1"/>
</dbReference>
<comment type="caution">
    <text evidence="6">The sequence shown here is derived from an EMBL/GenBank/DDBJ whole genome shotgun (WGS) entry which is preliminary data.</text>
</comment>
<evidence type="ECO:0000313" key="7">
    <source>
        <dbReference type="Proteomes" id="UP000316304"/>
    </source>
</evidence>
<feature type="repeat" description="WD" evidence="3">
    <location>
        <begin position="305"/>
        <end position="346"/>
    </location>
</feature>
<dbReference type="GO" id="GO:0020037">
    <property type="term" value="F:heme binding"/>
    <property type="evidence" value="ECO:0007669"/>
    <property type="project" value="InterPro"/>
</dbReference>
<dbReference type="SMART" id="SM00320">
    <property type="entry name" value="WD40"/>
    <property type="match status" value="5"/>
</dbReference>
<dbReference type="EMBL" id="SJPT01000007">
    <property type="protein sequence ID" value="TWU21081.1"/>
    <property type="molecule type" value="Genomic_DNA"/>
</dbReference>
<dbReference type="PROSITE" id="PS50082">
    <property type="entry name" value="WD_REPEATS_2"/>
    <property type="match status" value="3"/>
</dbReference>
<dbReference type="InterPro" id="IPR011047">
    <property type="entry name" value="Quinoprotein_ADH-like_sf"/>
</dbReference>
<dbReference type="RefSeq" id="WP_146596198.1">
    <property type="nucleotide sequence ID" value="NZ_SJPT01000007.1"/>
</dbReference>
<keyword evidence="2" id="KW-0677">Repeat</keyword>
<feature type="chain" id="PRO_5022906988" evidence="4">
    <location>
        <begin position="20"/>
        <end position="911"/>
    </location>
</feature>
<proteinExistence type="predicted"/>
<dbReference type="Gene3D" id="2.130.10.10">
    <property type="entry name" value="YVTN repeat-like/Quinoprotein amine dehydrogenase"/>
    <property type="match status" value="2"/>
</dbReference>
<dbReference type="Pfam" id="PF07635">
    <property type="entry name" value="PSCyt1"/>
    <property type="match status" value="1"/>
</dbReference>
<dbReference type="InterPro" id="IPR036909">
    <property type="entry name" value="Cyt_c-like_dom_sf"/>
</dbReference>
<dbReference type="CDD" id="cd00200">
    <property type="entry name" value="WD40"/>
    <property type="match status" value="1"/>
</dbReference>
<evidence type="ECO:0000256" key="3">
    <source>
        <dbReference type="PROSITE-ProRule" id="PRU00221"/>
    </source>
</evidence>
<dbReference type="PANTHER" id="PTHR19848">
    <property type="entry name" value="WD40 REPEAT PROTEIN"/>
    <property type="match status" value="1"/>
</dbReference>
<dbReference type="InterPro" id="IPR001680">
    <property type="entry name" value="WD40_rpt"/>
</dbReference>
<dbReference type="SUPFAM" id="SSF46626">
    <property type="entry name" value="Cytochrome c"/>
    <property type="match status" value="1"/>
</dbReference>
<evidence type="ECO:0000256" key="2">
    <source>
        <dbReference type="ARBA" id="ARBA00022737"/>
    </source>
</evidence>
<dbReference type="GO" id="GO:0009055">
    <property type="term" value="F:electron transfer activity"/>
    <property type="evidence" value="ECO:0007669"/>
    <property type="project" value="InterPro"/>
</dbReference>
<feature type="domain" description="Cytochrome C Planctomycete-type" evidence="5">
    <location>
        <begin position="37"/>
        <end position="94"/>
    </location>
</feature>
<keyword evidence="7" id="KW-1185">Reference proteome</keyword>